<keyword evidence="1" id="KW-0812">Transmembrane</keyword>
<feature type="transmembrane region" description="Helical" evidence="1">
    <location>
        <begin position="95"/>
        <end position="113"/>
    </location>
</feature>
<feature type="transmembrane region" description="Helical" evidence="1">
    <location>
        <begin position="20"/>
        <end position="40"/>
    </location>
</feature>
<keyword evidence="1" id="KW-1133">Transmembrane helix</keyword>
<dbReference type="EMBL" id="JAJIRN010000001">
    <property type="protein sequence ID" value="MCV2366892.1"/>
    <property type="molecule type" value="Genomic_DNA"/>
</dbReference>
<keyword evidence="1" id="KW-0472">Membrane</keyword>
<feature type="transmembrane region" description="Helical" evidence="1">
    <location>
        <begin position="72"/>
        <end position="90"/>
    </location>
</feature>
<comment type="caution">
    <text evidence="2">The sequence shown here is derived from an EMBL/GenBank/DDBJ whole genome shotgun (WGS) entry which is preliminary data.</text>
</comment>
<name>A0ABT2Y9B2_9BURK</name>
<proteinExistence type="predicted"/>
<protein>
    <submittedName>
        <fullName evidence="2">Uncharacterized protein</fullName>
    </submittedName>
</protein>
<evidence type="ECO:0000256" key="1">
    <source>
        <dbReference type="SAM" id="Phobius"/>
    </source>
</evidence>
<feature type="transmembrane region" description="Helical" evidence="1">
    <location>
        <begin position="125"/>
        <end position="144"/>
    </location>
</feature>
<evidence type="ECO:0000313" key="2">
    <source>
        <dbReference type="EMBL" id="MCV2366892.1"/>
    </source>
</evidence>
<accession>A0ABT2Y9B2</accession>
<gene>
    <name evidence="2" type="ORF">LNV07_02120</name>
</gene>
<dbReference type="Proteomes" id="UP001209701">
    <property type="component" value="Unassembled WGS sequence"/>
</dbReference>
<feature type="transmembrane region" description="Helical" evidence="1">
    <location>
        <begin position="47"/>
        <end position="66"/>
    </location>
</feature>
<keyword evidence="3" id="KW-1185">Reference proteome</keyword>
<sequence length="172" mass="18619">MTPQKDKCPQAHWLPTGEQAMEFFVGIALALAVCGGAHLLAMDRDRVFYPAMMIVIATYYVLFAVIDGDKQVLLSELAISAVFTVVALLGFKRNLWLLVAALAGHGVMDFFHHKLVHNSGVPQGWPGFCLTFDVTAAIFVACILTSRAEGLLAAESVPLTNQARPTSPGHRP</sequence>
<organism evidence="2 3">
    <name type="scientific">Roseateles oligotrophus</name>
    <dbReference type="NCBI Taxonomy" id="1769250"/>
    <lineage>
        <taxon>Bacteria</taxon>
        <taxon>Pseudomonadati</taxon>
        <taxon>Pseudomonadota</taxon>
        <taxon>Betaproteobacteria</taxon>
        <taxon>Burkholderiales</taxon>
        <taxon>Sphaerotilaceae</taxon>
        <taxon>Roseateles</taxon>
    </lineage>
</organism>
<reference evidence="2 3" key="1">
    <citation type="submission" date="2021-11" db="EMBL/GenBank/DDBJ databases">
        <authorList>
            <person name="Liang Q."/>
            <person name="Mou H."/>
            <person name="Liu Z."/>
        </authorList>
    </citation>
    <scope>NUCLEOTIDE SEQUENCE [LARGE SCALE GENOMIC DNA]</scope>
    <source>
        <strain evidence="2 3">CHU3</strain>
    </source>
</reference>
<dbReference type="RefSeq" id="WP_263569505.1">
    <property type="nucleotide sequence ID" value="NZ_JAJIRN010000001.1"/>
</dbReference>
<evidence type="ECO:0000313" key="3">
    <source>
        <dbReference type="Proteomes" id="UP001209701"/>
    </source>
</evidence>